<protein>
    <recommendedName>
        <fullName evidence="3">DUF885 domain-containing protein</fullName>
    </recommendedName>
</protein>
<organism evidence="1 2">
    <name type="scientific">Amycolatopsis bullii</name>
    <dbReference type="NCBI Taxonomy" id="941987"/>
    <lineage>
        <taxon>Bacteria</taxon>
        <taxon>Bacillati</taxon>
        <taxon>Actinomycetota</taxon>
        <taxon>Actinomycetes</taxon>
        <taxon>Pseudonocardiales</taxon>
        <taxon>Pseudonocardiaceae</taxon>
        <taxon>Amycolatopsis</taxon>
    </lineage>
</organism>
<dbReference type="Pfam" id="PF05960">
    <property type="entry name" value="DUF885"/>
    <property type="match status" value="4"/>
</dbReference>
<dbReference type="PANTHER" id="PTHR33361">
    <property type="entry name" value="GLR0591 PROTEIN"/>
    <property type="match status" value="1"/>
</dbReference>
<accession>A0ABQ3KIC1</accession>
<comment type="caution">
    <text evidence="1">The sequence shown here is derived from an EMBL/GenBank/DDBJ whole genome shotgun (WGS) entry which is preliminary data.</text>
</comment>
<keyword evidence="2" id="KW-1185">Reference proteome</keyword>
<evidence type="ECO:0008006" key="3">
    <source>
        <dbReference type="Google" id="ProtNLM"/>
    </source>
</evidence>
<dbReference type="RefSeq" id="WP_191313910.1">
    <property type="nucleotide sequence ID" value="NZ_BNAW01000025.1"/>
</dbReference>
<name>A0ABQ3KIC1_9PSEU</name>
<proteinExistence type="predicted"/>
<reference evidence="2" key="1">
    <citation type="journal article" date="2019" name="Int. J. Syst. Evol. Microbiol.">
        <title>The Global Catalogue of Microorganisms (GCM) 10K type strain sequencing project: providing services to taxonomists for standard genome sequencing and annotation.</title>
        <authorList>
            <consortium name="The Broad Institute Genomics Platform"/>
            <consortium name="The Broad Institute Genome Sequencing Center for Infectious Disease"/>
            <person name="Wu L."/>
            <person name="Ma J."/>
        </authorList>
    </citation>
    <scope>NUCLEOTIDE SEQUENCE [LARGE SCALE GENOMIC DNA]</scope>
    <source>
        <strain evidence="2">CGMCC 4.7680</strain>
    </source>
</reference>
<dbReference type="EMBL" id="BNAW01000025">
    <property type="protein sequence ID" value="GHG26051.1"/>
    <property type="molecule type" value="Genomic_DNA"/>
</dbReference>
<evidence type="ECO:0000313" key="2">
    <source>
        <dbReference type="Proteomes" id="UP000649955"/>
    </source>
</evidence>
<sequence>MTAVTELADEFVEALFAAEPLTPALLGIRPAEPGLGDPSAEAEQAFRARLAAFLERARALEAEDAEDRITREVLITTAEDRIAAIDSRLAEFTVTDLSTGPAAGLLMALPMTTVTAGEAAEAQLGRLAAIPEYLRRAARRHAAGIADGLLPVAHLVDAAIAHLDRYLAEPDADPLRRQPAPDEEFERRREQLLAEVVRPAFAEYREFLITDVKPHGRPADRPGLSWLPGGAETYARMARMHTTTGLTPDELHRIGLDTIEALAAEYRELGAKVYGTEDLAEIFTRLRTDPALRWRSAEELLETARTAVARATAEAPKWFGRIPEQQCTVEAVPAEVAPGAPPAYYLRPAVDGSRPGIYFANTHEATERLRHMAETTAFHEAVPGHHFQLSIAQGLTELPLLRRIGGFNAYIEGWGLYSERLADEMGLYSDDIARLGMLAGDSLRAGRLVVDTGLHALGWSRQQAIDYLLEHTPEARPEAESEVDRYIAWPGQALGYLVGRLEIQRARTRAAQRLGSRFDVRAFHDLVLAGGPLPLSVLASVVDEWVAGHGDTVDGLASELVELSFEQEPLHPSVLGLPGDHDRLGDQSRAAQERFRAAYTGIAARARALATDGLTAEEAVTREVVIASAEVEADRLAAGSADLAVSDGLTAPALGLLMYLPYYRLDDEKKARGYLARLAAIEPFLAELTERQRESLAEGLVPPAYLARVGVEYIDRYLGAPETDPLKVGTTAAVEGFDAERDRLLAEVVHPAYARYRDFLRTEVEPAGRPDTAPGIGHVPGGAERYAALIRAETTTERTAQELHETGLALIGQLAEEYRELGAKVFGTTDLAEIFERLRTDPALRWRDGEELLAAARDAIARAEAVAPRWFSRIPGEKCEVAPVPEADAASGTIAYYLQPSLDGTRPGTYYANTHEADKRPRFTSEAIAFHEAVPGHHFQLSLAQELKDLPLLRRIGMFNAYGEGWGLYAERLADEMGLYSDDVSRLGMLTQDSMRAGRLVVDTGLHALGWSRQQAIDFLVENTPMARLEIEAEIDRYIGWPAQALGYMVGRLEIQRLRAEAEEALGERFDIRGFHEVVLGHGMLPLSALAKVVGDWVAERLDTPGRLAEELLALDFERQPLYPSLYGLPGDHGRLPDPSAEAEARFRAEYAAIAARAGALDLAGLPFEERVTGQVVLSQAKAAIDEIDSGRADISVSDGLAAPALQPLLYLPQTVLDDEPKVRGYLSRLAGLGDYLDALIERQRAAAGEGRVPPGFLVRVGVEYVDRYLGAPGNDPLRVTPPYALDGFEAERDRLLAEVVRPAYTRYRAFLADELAPVARPETAPGIGALPGGQERYAALIRVETTTEHTAQELHDTGLALIGQLAEEYRELGGKLFGTTDLAEIFERLRTDPALRWRDGEELLAAARDAITRAETVAAQWFSRVPEQPCRVVPVPEADAASGTIAYYLRPSLDGTRPGTYYANTHEAEKRPRFASEAIAFHEAVPGHHFQLCLAQDLSDLPLLRRTLHVNAYSEGWGLYAERLADEMGLYSDDVSRLGMLTQDSMRAARLVVDTGLHALGWSRQRAVDFLVENTPMARLEIEAEIDRYTADAGQALGYMVGRLEIQRLRAEAEQALGEAFDIREFHDVVLGSGTLPLPVLADVVAEWVARRRDTPDKLADECLALMFEAQPLFPSLYGLPGTHDKLADQTAEAAARFRAGLARIVERAEAIDAAALTPAERVTRDVVIWQARVQIDVLDSGRADIAVSDGLAAPALELLMELPQTILDDDVKARGYLSRLAAVGTYLDQLIERQRAALARGLTPPEFLARVGVGYVERYLAAPGEDPLKVPVRGLEAERDRLLAEVVWPAYRRYRDFLAEEVVPVARPETSPGIGDLPGGPERYAALIRAETTTERTPQDLHETGLAIIERLAEEYRELGAELFGTTDLAEIFERIRTDPALRWRDGDELLESARAAITRAEAVAPQWFLRVPEQKCQVAPVPDAEAESGSIAYYIEPSLDGSRPGTYYANTRDADQRQRTLSESVAFHEAVPGHHFQLTLAQQLTGVPLLRRIGMFNAFCEGWGLYAERLADEMGLYSDSTARLGLLTQDSMRAARLVVDTGLHALGWSRQQAVDYLVENTPMAQIEIEAEIDRYAGHPGQALSYMVGRLEIERLRAEAERELGERFDIREFHDVVLGGGTLPLPVLADVVAEWVAARAAQGDGRPELNSAATAARDEE</sequence>
<evidence type="ECO:0000313" key="1">
    <source>
        <dbReference type="EMBL" id="GHG26051.1"/>
    </source>
</evidence>
<gene>
    <name evidence="1" type="ORF">GCM10017567_51750</name>
</gene>
<dbReference type="InterPro" id="IPR010281">
    <property type="entry name" value="DUF885"/>
</dbReference>
<dbReference type="Proteomes" id="UP000649955">
    <property type="component" value="Unassembled WGS sequence"/>
</dbReference>
<dbReference type="PANTHER" id="PTHR33361:SF2">
    <property type="entry name" value="DUF885 DOMAIN-CONTAINING PROTEIN"/>
    <property type="match status" value="1"/>
</dbReference>